<feature type="transmembrane region" description="Helical" evidence="1">
    <location>
        <begin position="219"/>
        <end position="247"/>
    </location>
</feature>
<accession>A0A239BYN0</accession>
<feature type="transmembrane region" description="Helical" evidence="1">
    <location>
        <begin position="67"/>
        <end position="89"/>
    </location>
</feature>
<keyword evidence="1" id="KW-0812">Transmembrane</keyword>
<dbReference type="Proteomes" id="UP000198280">
    <property type="component" value="Unassembled WGS sequence"/>
</dbReference>
<gene>
    <name evidence="2" type="ORF">SAMN05216252_103273</name>
</gene>
<reference evidence="2 3" key="1">
    <citation type="submission" date="2017-06" db="EMBL/GenBank/DDBJ databases">
        <authorList>
            <person name="Kim H.J."/>
            <person name="Triplett B.A."/>
        </authorList>
    </citation>
    <scope>NUCLEOTIDE SEQUENCE [LARGE SCALE GENOMIC DNA]</scope>
    <source>
        <strain evidence="2 3">CGMCC 4.1858</strain>
    </source>
</reference>
<evidence type="ECO:0000313" key="2">
    <source>
        <dbReference type="EMBL" id="SNS13097.1"/>
    </source>
</evidence>
<dbReference type="EMBL" id="FZOF01000003">
    <property type="protein sequence ID" value="SNS13097.1"/>
    <property type="molecule type" value="Genomic_DNA"/>
</dbReference>
<sequence length="299" mass="32404">MAGLLDEIGGKLAERWVSLLALPGSLFLGTAWAAHVLGGGRPFDVGRLLREVERYADWTDVHGGAGLFLALVAALLLAVVPGLAVQALARAVQVLWLGPWPGGAGERLVRRRRARRARADAEVAAHLRNHERDGDEGELAAARAAEARRDRIAPLPPARPTRMGDRMHALEHRVGAYYAVPFTAVWPRLWLAATEADRGEIRTAAGAFEASTRLCGWGLLYTALACVTGWWPALVAGAVVVLAAWWLGRERLFALADLVDAVVDLRLRSVARAVGIPVPPGPVAPATWRELDLVLRRRR</sequence>
<keyword evidence="3" id="KW-1185">Reference proteome</keyword>
<proteinExistence type="predicted"/>
<dbReference type="AlphaFoldDB" id="A0A239BYN0"/>
<keyword evidence="1" id="KW-0472">Membrane</keyword>
<evidence type="ECO:0008006" key="4">
    <source>
        <dbReference type="Google" id="ProtNLM"/>
    </source>
</evidence>
<protein>
    <recommendedName>
        <fullName evidence="4">Vegetative cell wall protein gp1</fullName>
    </recommendedName>
</protein>
<evidence type="ECO:0000313" key="3">
    <source>
        <dbReference type="Proteomes" id="UP000198280"/>
    </source>
</evidence>
<organism evidence="2 3">
    <name type="scientific">Actinacidiphila glaucinigra</name>
    <dbReference type="NCBI Taxonomy" id="235986"/>
    <lineage>
        <taxon>Bacteria</taxon>
        <taxon>Bacillati</taxon>
        <taxon>Actinomycetota</taxon>
        <taxon>Actinomycetes</taxon>
        <taxon>Kitasatosporales</taxon>
        <taxon>Streptomycetaceae</taxon>
        <taxon>Actinacidiphila</taxon>
    </lineage>
</organism>
<dbReference type="OrthoDB" id="529448at2"/>
<dbReference type="RefSeq" id="WP_089222952.1">
    <property type="nucleotide sequence ID" value="NZ_FZOF01000003.1"/>
</dbReference>
<evidence type="ECO:0000256" key="1">
    <source>
        <dbReference type="SAM" id="Phobius"/>
    </source>
</evidence>
<keyword evidence="1" id="KW-1133">Transmembrane helix</keyword>
<name>A0A239BYN0_9ACTN</name>